<dbReference type="Proteomes" id="UP001139450">
    <property type="component" value="Unassembled WGS sequence"/>
</dbReference>
<dbReference type="RefSeq" id="WP_245128256.1">
    <property type="nucleotide sequence ID" value="NZ_JALJEJ010000001.1"/>
</dbReference>
<dbReference type="InterPro" id="IPR025665">
    <property type="entry name" value="Beta-barrel_OMP_2"/>
</dbReference>
<reference evidence="3" key="1">
    <citation type="submission" date="2022-04" db="EMBL/GenBank/DDBJ databases">
        <title>Mucilaginibacter sp. RS28 isolated from freshwater.</title>
        <authorList>
            <person name="Ko S.-R."/>
        </authorList>
    </citation>
    <scope>NUCLEOTIDE SEQUENCE</scope>
    <source>
        <strain evidence="3">RS28</strain>
    </source>
</reference>
<dbReference type="Pfam" id="PF13568">
    <property type="entry name" value="OMP_b-brl_2"/>
    <property type="match status" value="1"/>
</dbReference>
<sequence length="221" mass="24411">MKKLFFMAAAMLLIAGTVSAQYYRPRQHARPRQSTYNGNFRPTFELIGGINIANIVKSNGGNFNTNSKIGANVGVGFDLPVIYPLSITVEGLYSQKGYTQNTPYGEFKQRTDFIDVPILAKLHVAPNFNVLVGPQVSFLLSTTNTFDNGFTQSTQQVYNNTSNGYNKAIVGGVAGVSFDLGRNVELRGRYNIDLSKINEQGDQYVPAYRNQVFQIGLGIKF</sequence>
<keyword evidence="4" id="KW-1185">Reference proteome</keyword>
<comment type="caution">
    <text evidence="3">The sequence shown here is derived from an EMBL/GenBank/DDBJ whole genome shotgun (WGS) entry which is preliminary data.</text>
</comment>
<evidence type="ECO:0000313" key="3">
    <source>
        <dbReference type="EMBL" id="MCJ8208426.1"/>
    </source>
</evidence>
<protein>
    <submittedName>
        <fullName evidence="3">PorT family protein</fullName>
    </submittedName>
</protein>
<evidence type="ECO:0000259" key="2">
    <source>
        <dbReference type="Pfam" id="PF13568"/>
    </source>
</evidence>
<proteinExistence type="predicted"/>
<feature type="signal peptide" evidence="1">
    <location>
        <begin position="1"/>
        <end position="20"/>
    </location>
</feature>
<dbReference type="EMBL" id="JALJEJ010000001">
    <property type="protein sequence ID" value="MCJ8208426.1"/>
    <property type="molecule type" value="Genomic_DNA"/>
</dbReference>
<evidence type="ECO:0000256" key="1">
    <source>
        <dbReference type="SAM" id="SignalP"/>
    </source>
</evidence>
<name>A0A9X2B7K3_9SPHI</name>
<feature type="chain" id="PRO_5040731118" evidence="1">
    <location>
        <begin position="21"/>
        <end position="221"/>
    </location>
</feature>
<evidence type="ECO:0000313" key="4">
    <source>
        <dbReference type="Proteomes" id="UP001139450"/>
    </source>
</evidence>
<organism evidence="3 4">
    <name type="scientific">Mucilaginibacter straminoryzae</name>
    <dbReference type="NCBI Taxonomy" id="2932774"/>
    <lineage>
        <taxon>Bacteria</taxon>
        <taxon>Pseudomonadati</taxon>
        <taxon>Bacteroidota</taxon>
        <taxon>Sphingobacteriia</taxon>
        <taxon>Sphingobacteriales</taxon>
        <taxon>Sphingobacteriaceae</taxon>
        <taxon>Mucilaginibacter</taxon>
    </lineage>
</organism>
<gene>
    <name evidence="3" type="ORF">MUY27_01815</name>
</gene>
<accession>A0A9X2B7K3</accession>
<dbReference type="AlphaFoldDB" id="A0A9X2B7K3"/>
<feature type="domain" description="Outer membrane protein beta-barrel" evidence="2">
    <location>
        <begin position="45"/>
        <end position="197"/>
    </location>
</feature>
<keyword evidence="1" id="KW-0732">Signal</keyword>